<comment type="caution">
    <text evidence="8">The sequence shown here is derived from an EMBL/GenBank/DDBJ whole genome shotgun (WGS) entry which is preliminary data.</text>
</comment>
<dbReference type="InterPro" id="IPR002502">
    <property type="entry name" value="Amidase_domain"/>
</dbReference>
<dbReference type="PANTHER" id="PTHR30417">
    <property type="entry name" value="N-ACETYLMURAMOYL-L-ALANINE AMIDASE AMID"/>
    <property type="match status" value="1"/>
</dbReference>
<reference evidence="8 9" key="1">
    <citation type="submission" date="2019-09" db="EMBL/GenBank/DDBJ databases">
        <authorList>
            <person name="Liu P."/>
        </authorList>
    </citation>
    <scope>NUCLEOTIDE SEQUENCE [LARGE SCALE GENOMIC DNA]</scope>
    <source>
        <strain evidence="8 9">TRM68085</strain>
    </source>
</reference>
<evidence type="ECO:0000256" key="3">
    <source>
        <dbReference type="ARBA" id="ARBA00011901"/>
    </source>
</evidence>
<dbReference type="GO" id="GO:0008745">
    <property type="term" value="F:N-acetylmuramoyl-L-alanine amidase activity"/>
    <property type="evidence" value="ECO:0007669"/>
    <property type="project" value="UniProtKB-EC"/>
</dbReference>
<dbReference type="GO" id="GO:0009254">
    <property type="term" value="P:peptidoglycan turnover"/>
    <property type="evidence" value="ECO:0007669"/>
    <property type="project" value="TreeGrafter"/>
</dbReference>
<dbReference type="Pfam" id="PF01471">
    <property type="entry name" value="PG_binding_1"/>
    <property type="match status" value="2"/>
</dbReference>
<dbReference type="Pfam" id="PF01510">
    <property type="entry name" value="Amidase_2"/>
    <property type="match status" value="1"/>
</dbReference>
<keyword evidence="6" id="KW-0732">Signal</keyword>
<dbReference type="InterPro" id="IPR036365">
    <property type="entry name" value="PGBD-like_sf"/>
</dbReference>
<dbReference type="Gene3D" id="1.10.101.10">
    <property type="entry name" value="PGBD-like superfamily/PGBD"/>
    <property type="match status" value="2"/>
</dbReference>
<protein>
    <recommendedName>
        <fullName evidence="3">N-acetylmuramoyl-L-alanine amidase</fullName>
        <ecNumber evidence="3">3.5.1.28</ecNumber>
    </recommendedName>
</protein>
<name>A0A5N5EQB8_9ACTN</name>
<dbReference type="InterPro" id="IPR036366">
    <property type="entry name" value="PGBDSf"/>
</dbReference>
<evidence type="ECO:0000256" key="4">
    <source>
        <dbReference type="ARBA" id="ARBA00022801"/>
    </source>
</evidence>
<dbReference type="Gene3D" id="3.40.80.10">
    <property type="entry name" value="Peptidoglycan recognition protein-like"/>
    <property type="match status" value="1"/>
</dbReference>
<dbReference type="GO" id="GO:0009253">
    <property type="term" value="P:peptidoglycan catabolic process"/>
    <property type="evidence" value="ECO:0007669"/>
    <property type="project" value="InterPro"/>
</dbReference>
<dbReference type="Pfam" id="PF01464">
    <property type="entry name" value="SLT"/>
    <property type="match status" value="1"/>
</dbReference>
<evidence type="ECO:0000256" key="5">
    <source>
        <dbReference type="ARBA" id="ARBA00023316"/>
    </source>
</evidence>
<evidence type="ECO:0000256" key="2">
    <source>
        <dbReference type="ARBA" id="ARBA00007553"/>
    </source>
</evidence>
<sequence>MPRSPVVARTRAGASVLAALTVTALVATGQPATAAPAPPAAEPLNRAFDRAAQEYGVPRDLLAAVGYGESRLDGHAGKPSQANGYGVMHLASNPDNRSLEKAAALTGEPADRLRRDTAANILGGAAVLRDHADRLGLDRTERRDVNAWYPAVARYSEAEGPAAALYADTVFTFLAQGLTATAPGGEEVRVPSRPVAPDKDEVSAAGVYAQSPDYPSALWVAASSQNYATGRTATINKVVVHVTQGSYAGSISWFQNPASQVSAHYVIRSSDGEITQTVRDSNTAWHARSANSSSIGLEHEGWVDNPAWFTDAMYRSSAALTSHLAARYSIPKNRTHIVGHSEVPGNDHTDPGVHWDWNYYMQLVGGSPGTPGDSLTFPSYAVQQSGSSGPQVKAVQQLLNAQGYAAGTADGIFGPATKSATQAFQRARSLTADGAVGPKTWTALLSAGTTPALARGSSGDAVKRLQRSLTAALGTTVGADGSFGPTTETAVRNYQSSRGLSVDGKVGPATWGALQAGR</sequence>
<evidence type="ECO:0000256" key="6">
    <source>
        <dbReference type="SAM" id="SignalP"/>
    </source>
</evidence>
<evidence type="ECO:0000256" key="1">
    <source>
        <dbReference type="ARBA" id="ARBA00001561"/>
    </source>
</evidence>
<dbReference type="SMART" id="SM00644">
    <property type="entry name" value="Ami_2"/>
    <property type="match status" value="1"/>
</dbReference>
<evidence type="ECO:0000313" key="9">
    <source>
        <dbReference type="Proteomes" id="UP000326907"/>
    </source>
</evidence>
<feature type="signal peptide" evidence="6">
    <location>
        <begin position="1"/>
        <end position="34"/>
    </location>
</feature>
<comment type="similarity">
    <text evidence="2">Belongs to the N-acetylmuramoyl-L-alanine amidase 2 family.</text>
</comment>
<dbReference type="FunFam" id="3.40.80.10:FF:000006">
    <property type="entry name" value="N-acetylmuramoyl-L-alanine amidase"/>
    <property type="match status" value="1"/>
</dbReference>
<dbReference type="Gene3D" id="1.10.530.10">
    <property type="match status" value="1"/>
</dbReference>
<accession>A0A5N5EQB8</accession>
<dbReference type="EC" id="3.5.1.28" evidence="3"/>
<dbReference type="AlphaFoldDB" id="A0A5N5EQB8"/>
<dbReference type="EMBL" id="VYUA01000005">
    <property type="protein sequence ID" value="KAB2593075.1"/>
    <property type="molecule type" value="Genomic_DNA"/>
</dbReference>
<dbReference type="Proteomes" id="UP000326907">
    <property type="component" value="Unassembled WGS sequence"/>
</dbReference>
<keyword evidence="4" id="KW-0378">Hydrolase</keyword>
<dbReference type="SUPFAM" id="SSF47090">
    <property type="entry name" value="PGBD-like"/>
    <property type="match status" value="2"/>
</dbReference>
<gene>
    <name evidence="8" type="ORF">F5983_08350</name>
</gene>
<dbReference type="CDD" id="cd06583">
    <property type="entry name" value="PGRP"/>
    <property type="match status" value="1"/>
</dbReference>
<evidence type="ECO:0000259" key="7">
    <source>
        <dbReference type="SMART" id="SM00644"/>
    </source>
</evidence>
<dbReference type="InterPro" id="IPR008258">
    <property type="entry name" value="Transglycosylase_SLT_dom_1"/>
</dbReference>
<evidence type="ECO:0000313" key="8">
    <source>
        <dbReference type="EMBL" id="KAB2593075.1"/>
    </source>
</evidence>
<dbReference type="InterPro" id="IPR036505">
    <property type="entry name" value="Amidase/PGRP_sf"/>
</dbReference>
<dbReference type="RefSeq" id="WP_151509719.1">
    <property type="nucleotide sequence ID" value="NZ_VYUA01000005.1"/>
</dbReference>
<feature type="domain" description="N-acetylmuramoyl-L-alanine amidase" evidence="7">
    <location>
        <begin position="224"/>
        <end position="352"/>
    </location>
</feature>
<organism evidence="8 9">
    <name type="scientific">Streptomyces arboris</name>
    <dbReference type="NCBI Taxonomy" id="2600619"/>
    <lineage>
        <taxon>Bacteria</taxon>
        <taxon>Bacillati</taxon>
        <taxon>Actinomycetota</taxon>
        <taxon>Actinomycetes</taxon>
        <taxon>Kitasatosporales</taxon>
        <taxon>Streptomycetaceae</taxon>
        <taxon>Streptomyces</taxon>
    </lineage>
</organism>
<dbReference type="InterPro" id="IPR051206">
    <property type="entry name" value="NAMLAA_amidase_2"/>
</dbReference>
<proteinExistence type="inferred from homology"/>
<keyword evidence="5" id="KW-0961">Cell wall biogenesis/degradation</keyword>
<dbReference type="GO" id="GO:0071555">
    <property type="term" value="P:cell wall organization"/>
    <property type="evidence" value="ECO:0007669"/>
    <property type="project" value="UniProtKB-KW"/>
</dbReference>
<keyword evidence="9" id="KW-1185">Reference proteome</keyword>
<feature type="chain" id="PRO_5024835121" description="N-acetylmuramoyl-L-alanine amidase" evidence="6">
    <location>
        <begin position="35"/>
        <end position="518"/>
    </location>
</feature>
<dbReference type="InterPro" id="IPR002477">
    <property type="entry name" value="Peptidoglycan-bd-like"/>
</dbReference>
<comment type="catalytic activity">
    <reaction evidence="1">
        <text>Hydrolyzes the link between N-acetylmuramoyl residues and L-amino acid residues in certain cell-wall glycopeptides.</text>
        <dbReference type="EC" id="3.5.1.28"/>
    </reaction>
</comment>
<dbReference type="PANTHER" id="PTHR30417:SF1">
    <property type="entry name" value="N-ACETYLMURAMOYL-L-ALANINE AMIDASE AMID"/>
    <property type="match status" value="1"/>
</dbReference>
<dbReference type="SUPFAM" id="SSF53955">
    <property type="entry name" value="Lysozyme-like"/>
    <property type="match status" value="1"/>
</dbReference>
<dbReference type="InterPro" id="IPR023346">
    <property type="entry name" value="Lysozyme-like_dom_sf"/>
</dbReference>
<dbReference type="SUPFAM" id="SSF55846">
    <property type="entry name" value="N-acetylmuramoyl-L-alanine amidase-like"/>
    <property type="match status" value="1"/>
</dbReference>